<dbReference type="InterPro" id="IPR017096">
    <property type="entry name" value="BTB-kelch_protein"/>
</dbReference>
<sequence length="594" mass="67592">MDPSSKMSSVRDRLRSGGILCDAVLKVQDAEFPVHKVIMCSCSEYFRALFIRWSKADQRVFDITGTTPAILEAIIKFSYTGSVSVTEDNVKDLMIKADEFNITHIIQVCSRFLEDRLGPDTCIRMWHFSEIYYFTELRFKAYCYILDHFQDVVSTEDFLQLTALELGDLIVRDELNVSRESTVYEAIMKWIRSMLTQRGRHLHSLMSKIRLGLMSTEYTMMNMLSNDLVANDSQCLALVRKASRVQQFLQTHQADIGFRNRLARPRLPAVVLLVAGGWNRAGPTNSMEAYDYQVDRWVDVTDSAEHPRAYHGTAFLHGFLYYIGGFDRVQYFSSVRRFDPDTYVWQEMAPMYSRRCYVSVAVLNGLIYALGGHDGRRRLNSAECYQPQSNQWNRIAPMHDHRSDANCAVLHDKIYICGGFNGSDCLQTAEFYDPQTDQWTRIPDMSSRRSGVGVVTWGNLIYAVGGCDGENRLRSGDVYNLETNSWSAIPPMRTGRSNFGIAVLDNRIFAVGGYDGNGVTGAVESYDRTLNQWSEACDLLIPRSALSCCVVDRFPNMHQYILDRDSLPLCPLVEDEEEEEEDNPDDKPAASCSI</sequence>
<dbReference type="OMA" id="LMCISPY"/>
<evidence type="ECO:0000256" key="2">
    <source>
        <dbReference type="ARBA" id="ARBA00022737"/>
    </source>
</evidence>
<dbReference type="InterPro" id="IPR015915">
    <property type="entry name" value="Kelch-typ_b-propeller"/>
</dbReference>
<dbReference type="InterPro" id="IPR006652">
    <property type="entry name" value="Kelch_1"/>
</dbReference>
<dbReference type="PANTHER" id="PTHR24412:SF172">
    <property type="entry name" value="KELCH-LIKE PROTEIN 10"/>
    <property type="match status" value="1"/>
</dbReference>
<feature type="region of interest" description="Disordered" evidence="3">
    <location>
        <begin position="575"/>
        <end position="594"/>
    </location>
</feature>
<keyword evidence="6" id="KW-1185">Reference proteome</keyword>
<dbReference type="PIRSF" id="PIRSF037037">
    <property type="entry name" value="Kelch-like_protein_gigaxonin"/>
    <property type="match status" value="1"/>
</dbReference>
<dbReference type="InterPro" id="IPR011705">
    <property type="entry name" value="BACK"/>
</dbReference>
<dbReference type="SUPFAM" id="SSF117281">
    <property type="entry name" value="Kelch motif"/>
    <property type="match status" value="1"/>
</dbReference>
<dbReference type="SMART" id="SM00612">
    <property type="entry name" value="Kelch"/>
    <property type="match status" value="6"/>
</dbReference>
<feature type="domain" description="BTB" evidence="4">
    <location>
        <begin position="21"/>
        <end position="87"/>
    </location>
</feature>
<reference evidence="5" key="1">
    <citation type="submission" date="2019-06" db="EMBL/GenBank/DDBJ databases">
        <authorList>
            <consortium name="Wellcome Sanger Institute Data Sharing"/>
        </authorList>
    </citation>
    <scope>NUCLEOTIDE SEQUENCE [LARGE SCALE GENOMIC DNA]</scope>
</reference>
<keyword evidence="1" id="KW-0880">Kelch repeat</keyword>
<dbReference type="Ensembl" id="ENSSFAT00005017851.1">
    <property type="protein sequence ID" value="ENSSFAP00005017184.1"/>
    <property type="gene ID" value="ENSSFAG00005009093.1"/>
</dbReference>
<dbReference type="Pfam" id="PF00651">
    <property type="entry name" value="BTB"/>
    <property type="match status" value="1"/>
</dbReference>
<gene>
    <name evidence="5" type="primary">LOC115395004</name>
</gene>
<dbReference type="Pfam" id="PF01344">
    <property type="entry name" value="Kelch_1"/>
    <property type="match status" value="6"/>
</dbReference>
<proteinExistence type="predicted"/>
<reference evidence="5" key="3">
    <citation type="submission" date="2025-09" db="UniProtKB">
        <authorList>
            <consortium name="Ensembl"/>
        </authorList>
    </citation>
    <scope>IDENTIFICATION</scope>
</reference>
<evidence type="ECO:0000259" key="4">
    <source>
        <dbReference type="PROSITE" id="PS50097"/>
    </source>
</evidence>
<dbReference type="InterPro" id="IPR011333">
    <property type="entry name" value="SKP1/BTB/POZ_sf"/>
</dbReference>
<organism evidence="5 6">
    <name type="scientific">Salarias fasciatus</name>
    <name type="common">Jewelled blenny</name>
    <name type="synonym">Blennius fasciatus</name>
    <dbReference type="NCBI Taxonomy" id="181472"/>
    <lineage>
        <taxon>Eukaryota</taxon>
        <taxon>Metazoa</taxon>
        <taxon>Chordata</taxon>
        <taxon>Craniata</taxon>
        <taxon>Vertebrata</taxon>
        <taxon>Euteleostomi</taxon>
        <taxon>Actinopterygii</taxon>
        <taxon>Neopterygii</taxon>
        <taxon>Teleostei</taxon>
        <taxon>Neoteleostei</taxon>
        <taxon>Acanthomorphata</taxon>
        <taxon>Ovalentaria</taxon>
        <taxon>Blenniimorphae</taxon>
        <taxon>Blenniiformes</taxon>
        <taxon>Blennioidei</taxon>
        <taxon>Blenniidae</taxon>
        <taxon>Salariinae</taxon>
        <taxon>Salarias</taxon>
    </lineage>
</organism>
<protein>
    <submittedName>
        <fullName evidence="5">Kelch-like protein 10</fullName>
    </submittedName>
</protein>
<dbReference type="SUPFAM" id="SSF54695">
    <property type="entry name" value="POZ domain"/>
    <property type="match status" value="1"/>
</dbReference>
<accession>A0A672GZU4</accession>
<dbReference type="Gene3D" id="1.25.40.420">
    <property type="match status" value="1"/>
</dbReference>
<reference evidence="5" key="2">
    <citation type="submission" date="2025-08" db="UniProtKB">
        <authorList>
            <consortium name="Ensembl"/>
        </authorList>
    </citation>
    <scope>IDENTIFICATION</scope>
</reference>
<dbReference type="SMART" id="SM00225">
    <property type="entry name" value="BTB"/>
    <property type="match status" value="1"/>
</dbReference>
<name>A0A672GZU4_SALFA</name>
<dbReference type="AlphaFoldDB" id="A0A672GZU4"/>
<feature type="compositionally biased region" description="Acidic residues" evidence="3">
    <location>
        <begin position="575"/>
        <end position="584"/>
    </location>
</feature>
<dbReference type="Proteomes" id="UP000472267">
    <property type="component" value="Chromosome 10"/>
</dbReference>
<dbReference type="InterPro" id="IPR000210">
    <property type="entry name" value="BTB/POZ_dom"/>
</dbReference>
<evidence type="ECO:0000313" key="6">
    <source>
        <dbReference type="Proteomes" id="UP000472267"/>
    </source>
</evidence>
<dbReference type="PRINTS" id="PR00501">
    <property type="entry name" value="KELCHREPEAT"/>
</dbReference>
<evidence type="ECO:0000256" key="1">
    <source>
        <dbReference type="ARBA" id="ARBA00022441"/>
    </source>
</evidence>
<dbReference type="Gene3D" id="3.30.710.10">
    <property type="entry name" value="Potassium Channel Kv1.1, Chain A"/>
    <property type="match status" value="1"/>
</dbReference>
<dbReference type="Pfam" id="PF07707">
    <property type="entry name" value="BACK"/>
    <property type="match status" value="1"/>
</dbReference>
<dbReference type="Gene3D" id="2.120.10.80">
    <property type="entry name" value="Kelch-type beta propeller"/>
    <property type="match status" value="2"/>
</dbReference>
<evidence type="ECO:0000256" key="3">
    <source>
        <dbReference type="SAM" id="MobiDB-lite"/>
    </source>
</evidence>
<dbReference type="PROSITE" id="PS50097">
    <property type="entry name" value="BTB"/>
    <property type="match status" value="1"/>
</dbReference>
<dbReference type="SMART" id="SM00875">
    <property type="entry name" value="BACK"/>
    <property type="match status" value="1"/>
</dbReference>
<dbReference type="InParanoid" id="A0A672GZU4"/>
<keyword evidence="2" id="KW-0677">Repeat</keyword>
<dbReference type="PANTHER" id="PTHR24412">
    <property type="entry name" value="KELCH PROTEIN"/>
    <property type="match status" value="1"/>
</dbReference>
<evidence type="ECO:0000313" key="5">
    <source>
        <dbReference type="Ensembl" id="ENSSFAP00005017184.1"/>
    </source>
</evidence>